<name>A0AA40KB97_9PEZI</name>
<gene>
    <name evidence="2" type="ORF">B0T18DRAFT_3210</name>
</gene>
<dbReference type="PANTHER" id="PTHR24148">
    <property type="entry name" value="ANKYRIN REPEAT DOMAIN-CONTAINING PROTEIN 39 HOMOLOG-RELATED"/>
    <property type="match status" value="1"/>
</dbReference>
<sequence>MDRYEYSPLAPGHIRLLSLSLTEDDELRAFIRHVPFDKEDPVVYSALSYVWGTSGSTVSIKCDGAILSITPSLEEALRQVIKLGGAESLWVDQLCINQQDEQDRSQQVNMMNSVYKCAAKVIAYLGPSTPSTPLAVDLVTRVGTIATGMAGDMFLWDSEQYDPNALKTYHETSAEESEKLGIPFSDTASWDALSEFYDYPWYQRIWIVQEMLPARNAVVVCGGHSVPWALVKGAASWYHYKARAFSKRHRRSVDGIELTVGMELPWNIRMGTEYFADLFGQKTTPTYRWQLQRLLSTFRGRKATDPRDKVYALLGLSDLHFDVESGQFKIDYSQDVKTVFAYTARAIIKRATLSNLDILLQGRRSTCTCEDDAQPQADDWPSWVPDWRRHMGTGCEWGVGQHFEEWYDEHAAGTHVVEEEEEEGEGKSESSPFALRTRGIIIGQAAYVSPHHHFSQIIQQGHLREARDKFMGMVSAYPTGEAVDTAFAMTMVGGVLPKLILDKGTTIEVYVEKYLEFVDVLMMPRNTREEDELRQQRGMPYFQLGFDNDWLQAVLKAYCERRWYALDTGHVGLGNHNMQEGDVVAKLVGLGVPCVLRPCDDEGGYRFIGEAYCHGEMTGLCKGIVPLIGDTPIGREMQDIVIV</sequence>
<evidence type="ECO:0000313" key="2">
    <source>
        <dbReference type="EMBL" id="KAK0752848.1"/>
    </source>
</evidence>
<dbReference type="Pfam" id="PF26639">
    <property type="entry name" value="Het-6_barrel"/>
    <property type="match status" value="1"/>
</dbReference>
<feature type="domain" description="Heterokaryon incompatibility" evidence="1">
    <location>
        <begin position="44"/>
        <end position="210"/>
    </location>
</feature>
<dbReference type="InterPro" id="IPR010730">
    <property type="entry name" value="HET"/>
</dbReference>
<protein>
    <submittedName>
        <fullName evidence="2">Heterokaryon incompatibility protein-domain-containing protein</fullName>
    </submittedName>
</protein>
<dbReference type="EMBL" id="JAUKUD010000001">
    <property type="protein sequence ID" value="KAK0752848.1"/>
    <property type="molecule type" value="Genomic_DNA"/>
</dbReference>
<comment type="caution">
    <text evidence="2">The sequence shown here is derived from an EMBL/GenBank/DDBJ whole genome shotgun (WGS) entry which is preliminary data.</text>
</comment>
<organism evidence="2 3">
    <name type="scientific">Schizothecium vesticola</name>
    <dbReference type="NCBI Taxonomy" id="314040"/>
    <lineage>
        <taxon>Eukaryota</taxon>
        <taxon>Fungi</taxon>
        <taxon>Dikarya</taxon>
        <taxon>Ascomycota</taxon>
        <taxon>Pezizomycotina</taxon>
        <taxon>Sordariomycetes</taxon>
        <taxon>Sordariomycetidae</taxon>
        <taxon>Sordariales</taxon>
        <taxon>Schizotheciaceae</taxon>
        <taxon>Schizothecium</taxon>
    </lineage>
</organism>
<evidence type="ECO:0000259" key="1">
    <source>
        <dbReference type="Pfam" id="PF06985"/>
    </source>
</evidence>
<evidence type="ECO:0000313" key="3">
    <source>
        <dbReference type="Proteomes" id="UP001172155"/>
    </source>
</evidence>
<dbReference type="Pfam" id="PF06985">
    <property type="entry name" value="HET"/>
    <property type="match status" value="1"/>
</dbReference>
<reference evidence="2" key="1">
    <citation type="submission" date="2023-06" db="EMBL/GenBank/DDBJ databases">
        <title>Genome-scale phylogeny and comparative genomics of the fungal order Sordariales.</title>
        <authorList>
            <consortium name="Lawrence Berkeley National Laboratory"/>
            <person name="Hensen N."/>
            <person name="Bonometti L."/>
            <person name="Westerberg I."/>
            <person name="Brannstrom I.O."/>
            <person name="Guillou S."/>
            <person name="Cros-Aarteil S."/>
            <person name="Calhoun S."/>
            <person name="Haridas S."/>
            <person name="Kuo A."/>
            <person name="Mondo S."/>
            <person name="Pangilinan J."/>
            <person name="Riley R."/>
            <person name="LaButti K."/>
            <person name="Andreopoulos B."/>
            <person name="Lipzen A."/>
            <person name="Chen C."/>
            <person name="Yanf M."/>
            <person name="Daum C."/>
            <person name="Ng V."/>
            <person name="Clum A."/>
            <person name="Steindorff A."/>
            <person name="Ohm R."/>
            <person name="Martin F."/>
            <person name="Silar P."/>
            <person name="Natvig D."/>
            <person name="Lalanne C."/>
            <person name="Gautier V."/>
            <person name="Ament-velasquez S.L."/>
            <person name="Kruys A."/>
            <person name="Hutchinson M.I."/>
            <person name="Powell A.J."/>
            <person name="Barry K."/>
            <person name="Miller A.N."/>
            <person name="Grigoriev I.V."/>
            <person name="Debuchy R."/>
            <person name="Gladieux P."/>
            <person name="Thoren M.H."/>
            <person name="Johannesson H."/>
        </authorList>
    </citation>
    <scope>NUCLEOTIDE SEQUENCE</scope>
    <source>
        <strain evidence="2">SMH3187-1</strain>
    </source>
</reference>
<dbReference type="PANTHER" id="PTHR24148:SF64">
    <property type="entry name" value="HETEROKARYON INCOMPATIBILITY DOMAIN-CONTAINING PROTEIN"/>
    <property type="match status" value="1"/>
</dbReference>
<dbReference type="Proteomes" id="UP001172155">
    <property type="component" value="Unassembled WGS sequence"/>
</dbReference>
<accession>A0AA40KB97</accession>
<keyword evidence="3" id="KW-1185">Reference proteome</keyword>
<dbReference type="InterPro" id="IPR052895">
    <property type="entry name" value="HetReg/Transcr_Mod"/>
</dbReference>
<proteinExistence type="predicted"/>
<dbReference type="AlphaFoldDB" id="A0AA40KB97"/>